<accession>A0AAN6Z2H6</accession>
<dbReference type="AlphaFoldDB" id="A0AAN6Z2H6"/>
<feature type="compositionally biased region" description="Polar residues" evidence="1">
    <location>
        <begin position="149"/>
        <end position="159"/>
    </location>
</feature>
<sequence>MSSVAGQAAGGNFATTEQSGTSLAVKGDLVSYSTPFSSQHDAEIKNLAHSTSINSVDRGAGVDQVDKDHNSDIDSLFGDIRDPRMIHANGAKDDENNNASLNKDAHNHSGHSESADHTDRATSAAEAQSSAQAETPSKSSPATFFIVPSGTSANPTSDSPGDFSVLPDGSIPKAGFTSSVLYGPELQKALF</sequence>
<feature type="compositionally biased region" description="Low complexity" evidence="1">
    <location>
        <begin position="121"/>
        <end position="135"/>
    </location>
</feature>
<feature type="compositionally biased region" description="Basic and acidic residues" evidence="1">
    <location>
        <begin position="103"/>
        <end position="120"/>
    </location>
</feature>
<reference evidence="2" key="2">
    <citation type="submission" date="2023-05" db="EMBL/GenBank/DDBJ databases">
        <authorList>
            <consortium name="Lawrence Berkeley National Laboratory"/>
            <person name="Steindorff A."/>
            <person name="Hensen N."/>
            <person name="Bonometti L."/>
            <person name="Westerberg I."/>
            <person name="Brannstrom I.O."/>
            <person name="Guillou S."/>
            <person name="Cros-Aarteil S."/>
            <person name="Calhoun S."/>
            <person name="Haridas S."/>
            <person name="Kuo A."/>
            <person name="Mondo S."/>
            <person name="Pangilinan J."/>
            <person name="Riley R."/>
            <person name="Labutti K."/>
            <person name="Andreopoulos B."/>
            <person name="Lipzen A."/>
            <person name="Chen C."/>
            <person name="Yanf M."/>
            <person name="Daum C."/>
            <person name="Ng V."/>
            <person name="Clum A."/>
            <person name="Ohm R."/>
            <person name="Martin F."/>
            <person name="Silar P."/>
            <person name="Natvig D."/>
            <person name="Lalanne C."/>
            <person name="Gautier V."/>
            <person name="Ament-Velasquez S.L."/>
            <person name="Kruys A."/>
            <person name="Hutchinson M.I."/>
            <person name="Powell A.J."/>
            <person name="Barry K."/>
            <person name="Miller A.N."/>
            <person name="Grigoriev I.V."/>
            <person name="Debuchy R."/>
            <person name="Gladieux P."/>
            <person name="Thoren M.H."/>
            <person name="Johannesson H."/>
        </authorList>
    </citation>
    <scope>NUCLEOTIDE SEQUENCE</scope>
    <source>
        <strain evidence="2">CBS 731.68</strain>
    </source>
</reference>
<gene>
    <name evidence="2" type="ORF">N657DRAFT_536713</name>
</gene>
<evidence type="ECO:0000313" key="2">
    <source>
        <dbReference type="EMBL" id="KAK4122587.1"/>
    </source>
</evidence>
<keyword evidence="3" id="KW-1185">Reference proteome</keyword>
<reference evidence="2" key="1">
    <citation type="journal article" date="2023" name="Mol. Phylogenet. Evol.">
        <title>Genome-scale phylogeny and comparative genomics of the fungal order Sordariales.</title>
        <authorList>
            <person name="Hensen N."/>
            <person name="Bonometti L."/>
            <person name="Westerberg I."/>
            <person name="Brannstrom I.O."/>
            <person name="Guillou S."/>
            <person name="Cros-Aarteil S."/>
            <person name="Calhoun S."/>
            <person name="Haridas S."/>
            <person name="Kuo A."/>
            <person name="Mondo S."/>
            <person name="Pangilinan J."/>
            <person name="Riley R."/>
            <person name="LaButti K."/>
            <person name="Andreopoulos B."/>
            <person name="Lipzen A."/>
            <person name="Chen C."/>
            <person name="Yan M."/>
            <person name="Daum C."/>
            <person name="Ng V."/>
            <person name="Clum A."/>
            <person name="Steindorff A."/>
            <person name="Ohm R.A."/>
            <person name="Martin F."/>
            <person name="Silar P."/>
            <person name="Natvig D.O."/>
            <person name="Lalanne C."/>
            <person name="Gautier V."/>
            <person name="Ament-Velasquez S.L."/>
            <person name="Kruys A."/>
            <person name="Hutchinson M.I."/>
            <person name="Powell A.J."/>
            <person name="Barry K."/>
            <person name="Miller A.N."/>
            <person name="Grigoriev I.V."/>
            <person name="Debuchy R."/>
            <person name="Gladieux P."/>
            <person name="Hiltunen Thoren M."/>
            <person name="Johannesson H."/>
        </authorList>
    </citation>
    <scope>NUCLEOTIDE SEQUENCE</scope>
    <source>
        <strain evidence="2">CBS 731.68</strain>
    </source>
</reference>
<protein>
    <submittedName>
        <fullName evidence="2">Uncharacterized protein</fullName>
    </submittedName>
</protein>
<proteinExistence type="predicted"/>
<evidence type="ECO:0000313" key="3">
    <source>
        <dbReference type="Proteomes" id="UP001302602"/>
    </source>
</evidence>
<evidence type="ECO:0000256" key="1">
    <source>
        <dbReference type="SAM" id="MobiDB-lite"/>
    </source>
</evidence>
<feature type="region of interest" description="Disordered" evidence="1">
    <location>
        <begin position="49"/>
        <end position="170"/>
    </location>
</feature>
<feature type="compositionally biased region" description="Basic and acidic residues" evidence="1">
    <location>
        <begin position="79"/>
        <end position="95"/>
    </location>
</feature>
<feature type="non-terminal residue" evidence="2">
    <location>
        <position position="191"/>
    </location>
</feature>
<dbReference type="GeneID" id="87824557"/>
<dbReference type="EMBL" id="MU853230">
    <property type="protein sequence ID" value="KAK4122587.1"/>
    <property type="molecule type" value="Genomic_DNA"/>
</dbReference>
<dbReference type="Proteomes" id="UP001302602">
    <property type="component" value="Unassembled WGS sequence"/>
</dbReference>
<comment type="caution">
    <text evidence="2">The sequence shown here is derived from an EMBL/GenBank/DDBJ whole genome shotgun (WGS) entry which is preliminary data.</text>
</comment>
<dbReference type="RefSeq" id="XP_062646358.1">
    <property type="nucleotide sequence ID" value="XM_062787787.1"/>
</dbReference>
<feature type="region of interest" description="Disordered" evidence="1">
    <location>
        <begin position="1"/>
        <end position="22"/>
    </location>
</feature>
<organism evidence="2 3">
    <name type="scientific">Parathielavia appendiculata</name>
    <dbReference type="NCBI Taxonomy" id="2587402"/>
    <lineage>
        <taxon>Eukaryota</taxon>
        <taxon>Fungi</taxon>
        <taxon>Dikarya</taxon>
        <taxon>Ascomycota</taxon>
        <taxon>Pezizomycotina</taxon>
        <taxon>Sordariomycetes</taxon>
        <taxon>Sordariomycetidae</taxon>
        <taxon>Sordariales</taxon>
        <taxon>Chaetomiaceae</taxon>
        <taxon>Parathielavia</taxon>
    </lineage>
</organism>
<feature type="compositionally biased region" description="Polar residues" evidence="1">
    <location>
        <begin position="13"/>
        <end position="22"/>
    </location>
</feature>
<name>A0AAN6Z2H6_9PEZI</name>